<evidence type="ECO:0000256" key="9">
    <source>
        <dbReference type="ARBA" id="ARBA00022737"/>
    </source>
</evidence>
<dbReference type="PROSITE" id="PS50112">
    <property type="entry name" value="PAS"/>
    <property type="match status" value="1"/>
</dbReference>
<evidence type="ECO:0000256" key="5">
    <source>
        <dbReference type="ARBA" id="ARBA00022606"/>
    </source>
</evidence>
<accession>A0A848QQL1</accession>
<dbReference type="SUPFAM" id="SSF55785">
    <property type="entry name" value="PYP-like sensor domain (PAS domain)"/>
    <property type="match status" value="1"/>
</dbReference>
<dbReference type="RefSeq" id="WP_170013003.1">
    <property type="nucleotide sequence ID" value="NZ_JABCRE010000003.1"/>
</dbReference>
<keyword evidence="6" id="KW-0285">Flavoprotein</keyword>
<evidence type="ECO:0000256" key="6">
    <source>
        <dbReference type="ARBA" id="ARBA00022630"/>
    </source>
</evidence>
<dbReference type="PANTHER" id="PTHR41523:SF8">
    <property type="entry name" value="ETHYLENE RESPONSE SENSOR PROTEIN"/>
    <property type="match status" value="1"/>
</dbReference>
<dbReference type="PANTHER" id="PTHR41523">
    <property type="entry name" value="TWO-COMPONENT SYSTEM SENSOR PROTEIN"/>
    <property type="match status" value="1"/>
</dbReference>
<evidence type="ECO:0000259" key="17">
    <source>
        <dbReference type="PROSITE" id="PS50113"/>
    </source>
</evidence>
<dbReference type="InterPro" id="IPR036890">
    <property type="entry name" value="HATPase_C_sf"/>
</dbReference>
<keyword evidence="7" id="KW-0288">FMN</keyword>
<dbReference type="CDD" id="cd00130">
    <property type="entry name" value="PAS"/>
    <property type="match status" value="1"/>
</dbReference>
<evidence type="ECO:0000256" key="14">
    <source>
        <dbReference type="ARBA" id="ARBA00023026"/>
    </source>
</evidence>
<dbReference type="GO" id="GO:0005524">
    <property type="term" value="F:ATP binding"/>
    <property type="evidence" value="ECO:0007669"/>
    <property type="project" value="UniProtKB-KW"/>
</dbReference>
<dbReference type="GO" id="GO:0009881">
    <property type="term" value="F:photoreceptor activity"/>
    <property type="evidence" value="ECO:0007669"/>
    <property type="project" value="UniProtKB-KW"/>
</dbReference>
<feature type="domain" description="PAC" evidence="17">
    <location>
        <begin position="261"/>
        <end position="313"/>
    </location>
</feature>
<evidence type="ECO:0000256" key="2">
    <source>
        <dbReference type="ARBA" id="ARBA00012438"/>
    </source>
</evidence>
<dbReference type="EC" id="2.7.13.3" evidence="2"/>
<dbReference type="InterPro" id="IPR001610">
    <property type="entry name" value="PAC"/>
</dbReference>
<keyword evidence="12" id="KW-0067">ATP-binding</keyword>
<dbReference type="Gene3D" id="3.30.565.10">
    <property type="entry name" value="Histidine kinase-like ATPase, C-terminal domain"/>
    <property type="match status" value="1"/>
</dbReference>
<dbReference type="Proteomes" id="UP000561181">
    <property type="component" value="Unassembled WGS sequence"/>
</dbReference>
<dbReference type="NCBIfam" id="TIGR00229">
    <property type="entry name" value="sensory_box"/>
    <property type="match status" value="1"/>
</dbReference>
<dbReference type="EMBL" id="JABCRE010000003">
    <property type="protein sequence ID" value="NMW32415.1"/>
    <property type="molecule type" value="Genomic_DNA"/>
</dbReference>
<dbReference type="SMART" id="SM00091">
    <property type="entry name" value="PAS"/>
    <property type="match status" value="1"/>
</dbReference>
<evidence type="ECO:0000256" key="4">
    <source>
        <dbReference type="ARBA" id="ARBA00022553"/>
    </source>
</evidence>
<keyword evidence="14" id="KW-0843">Virulence</keyword>
<dbReference type="Pfam" id="PF07536">
    <property type="entry name" value="HWE_HK"/>
    <property type="match status" value="1"/>
</dbReference>
<gene>
    <name evidence="18" type="ORF">HKD42_10115</name>
</gene>
<keyword evidence="13" id="KW-0157">Chromophore</keyword>
<keyword evidence="8" id="KW-0808">Transferase</keyword>
<evidence type="ECO:0000313" key="18">
    <source>
        <dbReference type="EMBL" id="NMW32415.1"/>
    </source>
</evidence>
<evidence type="ECO:0000256" key="13">
    <source>
        <dbReference type="ARBA" id="ARBA00022991"/>
    </source>
</evidence>
<keyword evidence="4" id="KW-0597">Phosphoprotein</keyword>
<dbReference type="Pfam" id="PF08447">
    <property type="entry name" value="PAS_3"/>
    <property type="match status" value="1"/>
</dbReference>
<dbReference type="SMART" id="SM00086">
    <property type="entry name" value="PAC"/>
    <property type="match status" value="1"/>
</dbReference>
<evidence type="ECO:0000259" key="16">
    <source>
        <dbReference type="PROSITE" id="PS50112"/>
    </source>
</evidence>
<reference evidence="18 19" key="1">
    <citation type="submission" date="2020-04" db="EMBL/GenBank/DDBJ databases">
        <authorList>
            <person name="Liu A."/>
        </authorList>
    </citation>
    <scope>NUCLEOTIDE SEQUENCE [LARGE SCALE GENOMIC DNA]</scope>
    <source>
        <strain evidence="18 19">RZ02</strain>
    </source>
</reference>
<dbReference type="InterPro" id="IPR000700">
    <property type="entry name" value="PAS-assoc_C"/>
</dbReference>
<evidence type="ECO:0000256" key="15">
    <source>
        <dbReference type="ARBA" id="ARBA00023170"/>
    </source>
</evidence>
<evidence type="ECO:0000256" key="10">
    <source>
        <dbReference type="ARBA" id="ARBA00022741"/>
    </source>
</evidence>
<evidence type="ECO:0000313" key="19">
    <source>
        <dbReference type="Proteomes" id="UP000561181"/>
    </source>
</evidence>
<dbReference type="InterPro" id="IPR035965">
    <property type="entry name" value="PAS-like_dom_sf"/>
</dbReference>
<evidence type="ECO:0000256" key="3">
    <source>
        <dbReference type="ARBA" id="ARBA00022543"/>
    </source>
</evidence>
<dbReference type="Gene3D" id="3.30.450.20">
    <property type="entry name" value="PAS domain"/>
    <property type="match status" value="1"/>
</dbReference>
<evidence type="ECO:0000256" key="8">
    <source>
        <dbReference type="ARBA" id="ARBA00022679"/>
    </source>
</evidence>
<protein>
    <recommendedName>
        <fullName evidence="2">histidine kinase</fullName>
        <ecNumber evidence="2">2.7.13.3</ecNumber>
    </recommendedName>
</protein>
<name>A0A848QQL1_9SPHN</name>
<keyword evidence="19" id="KW-1185">Reference proteome</keyword>
<dbReference type="SUPFAM" id="SSF55874">
    <property type="entry name" value="ATPase domain of HSP90 chaperone/DNA topoisomerase II/histidine kinase"/>
    <property type="match status" value="1"/>
</dbReference>
<evidence type="ECO:0000256" key="12">
    <source>
        <dbReference type="ARBA" id="ARBA00022840"/>
    </source>
</evidence>
<dbReference type="InterPro" id="IPR029016">
    <property type="entry name" value="GAF-like_dom_sf"/>
</dbReference>
<dbReference type="GO" id="GO:0004673">
    <property type="term" value="F:protein histidine kinase activity"/>
    <property type="evidence" value="ECO:0007669"/>
    <property type="project" value="UniProtKB-EC"/>
</dbReference>
<keyword evidence="3" id="KW-0600">Photoreceptor protein</keyword>
<evidence type="ECO:0000256" key="7">
    <source>
        <dbReference type="ARBA" id="ARBA00022643"/>
    </source>
</evidence>
<dbReference type="InterPro" id="IPR013655">
    <property type="entry name" value="PAS_fold_3"/>
</dbReference>
<dbReference type="FunFam" id="3.30.450.20:FF:000099">
    <property type="entry name" value="Sensory box sensor histidine kinase"/>
    <property type="match status" value="1"/>
</dbReference>
<dbReference type="InterPro" id="IPR003018">
    <property type="entry name" value="GAF"/>
</dbReference>
<evidence type="ECO:0000256" key="1">
    <source>
        <dbReference type="ARBA" id="ARBA00000085"/>
    </source>
</evidence>
<dbReference type="SMART" id="SM00911">
    <property type="entry name" value="HWE_HK"/>
    <property type="match status" value="1"/>
</dbReference>
<evidence type="ECO:0000256" key="11">
    <source>
        <dbReference type="ARBA" id="ARBA00022777"/>
    </source>
</evidence>
<keyword evidence="5" id="KW-0716">Sensory transduction</keyword>
<proteinExistence type="predicted"/>
<keyword evidence="10" id="KW-0547">Nucleotide-binding</keyword>
<comment type="caution">
    <text evidence="18">The sequence shown here is derived from an EMBL/GenBank/DDBJ whole genome shotgun (WGS) entry which is preliminary data.</text>
</comment>
<comment type="catalytic activity">
    <reaction evidence="1">
        <text>ATP + protein L-histidine = ADP + protein N-phospho-L-histidine.</text>
        <dbReference type="EC" id="2.7.13.3"/>
    </reaction>
</comment>
<dbReference type="AlphaFoldDB" id="A0A848QQL1"/>
<sequence length="503" mass="55591">MPIEQFEPWPDAAPPAPDMTVEARRNEVLLAYDLDQLDDDPELSAISAFAAQLCNVPTAMVSLVEEERQRFLTRIGIEETETKRSTSFCAHAMLGHDVMQVTDATQDDRFAHYAVVTGKQHVRFYAGQPLISHDGAPLGALCVIDQTPRPEGLTELQINGLKVLGQAVMRRLRHRREILAAHAEFELGRKRLQTLADSIPDMAWSAKADGTFDYFNRPWFEFTGFDDSVMISQEFESVFHPDDRAEWSAAWDAARTEGVTYEAEFRMLRQDGEYRWMLARGLPVDGPDRRPAQWFGTLTDIHDARVRTEEQDLLTRELSHRIKNIFAVVGGLVALKSRDYPEAGPFTQDITKTLQALNRAHTYVTDQQTAANETLQGLIGKLMAPYANLPGTQLSITGDDAPVSGRSATPLALVFHELATNCAKYGSFSVVDGAVDITAKVSATHVTIIWQERGGPPPPEERGTGFGSRLVEKSVNGQLAGTLDRNFAATGLIATLSVPLASL</sequence>
<dbReference type="PROSITE" id="PS50113">
    <property type="entry name" value="PAC"/>
    <property type="match status" value="1"/>
</dbReference>
<keyword evidence="11" id="KW-0418">Kinase</keyword>
<dbReference type="InterPro" id="IPR011102">
    <property type="entry name" value="Sig_transdc_His_kinase_HWE"/>
</dbReference>
<keyword evidence="15" id="KW-0675">Receptor</keyword>
<feature type="domain" description="PAS" evidence="16">
    <location>
        <begin position="188"/>
        <end position="246"/>
    </location>
</feature>
<dbReference type="InterPro" id="IPR000014">
    <property type="entry name" value="PAS"/>
</dbReference>
<keyword evidence="9" id="KW-0677">Repeat</keyword>
<dbReference type="Gene3D" id="3.30.450.40">
    <property type="match status" value="1"/>
</dbReference>
<organism evidence="18 19">
    <name type="scientific">Pontixanthobacter rizhaonensis</name>
    <dbReference type="NCBI Taxonomy" id="2730337"/>
    <lineage>
        <taxon>Bacteria</taxon>
        <taxon>Pseudomonadati</taxon>
        <taxon>Pseudomonadota</taxon>
        <taxon>Alphaproteobacteria</taxon>
        <taxon>Sphingomonadales</taxon>
        <taxon>Erythrobacteraceae</taxon>
        <taxon>Pontixanthobacter</taxon>
    </lineage>
</organism>
<dbReference type="SUPFAM" id="SSF55781">
    <property type="entry name" value="GAF domain-like"/>
    <property type="match status" value="1"/>
</dbReference>
<dbReference type="Pfam" id="PF01590">
    <property type="entry name" value="GAF"/>
    <property type="match status" value="1"/>
</dbReference>